<organism evidence="2 3">
    <name type="scientific">Pristionchus entomophagus</name>
    <dbReference type="NCBI Taxonomy" id="358040"/>
    <lineage>
        <taxon>Eukaryota</taxon>
        <taxon>Metazoa</taxon>
        <taxon>Ecdysozoa</taxon>
        <taxon>Nematoda</taxon>
        <taxon>Chromadorea</taxon>
        <taxon>Rhabditida</taxon>
        <taxon>Rhabditina</taxon>
        <taxon>Diplogasteromorpha</taxon>
        <taxon>Diplogasteroidea</taxon>
        <taxon>Neodiplogasteridae</taxon>
        <taxon>Pristionchus</taxon>
    </lineage>
</organism>
<reference evidence="2" key="1">
    <citation type="submission" date="2023-10" db="EMBL/GenBank/DDBJ databases">
        <title>Genome assembly of Pristionchus species.</title>
        <authorList>
            <person name="Yoshida K."/>
            <person name="Sommer R.J."/>
        </authorList>
    </citation>
    <scope>NUCLEOTIDE SEQUENCE</scope>
    <source>
        <strain evidence="2">RS0144</strain>
    </source>
</reference>
<protein>
    <submittedName>
        <fullName evidence="2">Uncharacterized protein</fullName>
    </submittedName>
</protein>
<feature type="non-terminal residue" evidence="2">
    <location>
        <position position="77"/>
    </location>
</feature>
<evidence type="ECO:0000313" key="3">
    <source>
        <dbReference type="Proteomes" id="UP001432027"/>
    </source>
</evidence>
<feature type="non-terminal residue" evidence="2">
    <location>
        <position position="1"/>
    </location>
</feature>
<gene>
    <name evidence="2" type="ORF">PENTCL1PPCAC_19915</name>
</gene>
<dbReference type="AlphaFoldDB" id="A0AAV5TTZ7"/>
<sequence length="77" mass="8656">AASTADTISPISMWRNPTEKRTRVSMSKTPRRVFPRRDKAKKTDQVPQSAPLKKGGSLKSKIEEKLEEEDATQKVDS</sequence>
<evidence type="ECO:0000256" key="1">
    <source>
        <dbReference type="SAM" id="MobiDB-lite"/>
    </source>
</evidence>
<comment type="caution">
    <text evidence="2">The sequence shown here is derived from an EMBL/GenBank/DDBJ whole genome shotgun (WGS) entry which is preliminary data.</text>
</comment>
<evidence type="ECO:0000313" key="2">
    <source>
        <dbReference type="EMBL" id="GMS97740.1"/>
    </source>
</evidence>
<feature type="region of interest" description="Disordered" evidence="1">
    <location>
        <begin position="1"/>
        <end position="77"/>
    </location>
</feature>
<feature type="compositionally biased region" description="Polar residues" evidence="1">
    <location>
        <begin position="1"/>
        <end position="10"/>
    </location>
</feature>
<keyword evidence="3" id="KW-1185">Reference proteome</keyword>
<accession>A0AAV5TTZ7</accession>
<dbReference type="EMBL" id="BTSX01000004">
    <property type="protein sequence ID" value="GMS97740.1"/>
    <property type="molecule type" value="Genomic_DNA"/>
</dbReference>
<name>A0AAV5TTZ7_9BILA</name>
<feature type="compositionally biased region" description="Basic and acidic residues" evidence="1">
    <location>
        <begin position="35"/>
        <end position="44"/>
    </location>
</feature>
<dbReference type="Proteomes" id="UP001432027">
    <property type="component" value="Unassembled WGS sequence"/>
</dbReference>
<proteinExistence type="predicted"/>